<evidence type="ECO:0000259" key="1">
    <source>
        <dbReference type="PROSITE" id="PS51494"/>
    </source>
</evidence>
<protein>
    <recommendedName>
        <fullName evidence="1">Peptidase S55 domain-containing protein</fullName>
    </recommendedName>
</protein>
<dbReference type="EMBL" id="BARS01000119">
    <property type="protein sequence ID" value="GAF72176.1"/>
    <property type="molecule type" value="Genomic_DNA"/>
</dbReference>
<dbReference type="PROSITE" id="PS51494">
    <property type="entry name" value="SPOIVB"/>
    <property type="match status" value="1"/>
</dbReference>
<dbReference type="Pfam" id="PF05580">
    <property type="entry name" value="Peptidase_S55"/>
    <property type="match status" value="1"/>
</dbReference>
<name>X0SAH1_9ZZZZ</name>
<evidence type="ECO:0000313" key="2">
    <source>
        <dbReference type="EMBL" id="GAF72176.1"/>
    </source>
</evidence>
<comment type="caution">
    <text evidence="2">The sequence shown here is derived from an EMBL/GenBank/DDBJ whole genome shotgun (WGS) entry which is preliminary data.</text>
</comment>
<organism evidence="2">
    <name type="scientific">marine sediment metagenome</name>
    <dbReference type="NCBI Taxonomy" id="412755"/>
    <lineage>
        <taxon>unclassified sequences</taxon>
        <taxon>metagenomes</taxon>
        <taxon>ecological metagenomes</taxon>
    </lineage>
</organism>
<gene>
    <name evidence="2" type="ORF">S01H1_00352</name>
</gene>
<feature type="domain" description="Peptidase S55" evidence="1">
    <location>
        <begin position="1"/>
        <end position="148"/>
    </location>
</feature>
<proteinExistence type="predicted"/>
<reference evidence="2" key="1">
    <citation type="journal article" date="2014" name="Front. Microbiol.">
        <title>High frequency of phylogenetically diverse reductive dehalogenase-homologous genes in deep subseafloor sedimentary metagenomes.</title>
        <authorList>
            <person name="Kawai M."/>
            <person name="Futagami T."/>
            <person name="Toyoda A."/>
            <person name="Takaki Y."/>
            <person name="Nishi S."/>
            <person name="Hori S."/>
            <person name="Arai W."/>
            <person name="Tsubouchi T."/>
            <person name="Morono Y."/>
            <person name="Uchiyama I."/>
            <person name="Ito T."/>
            <person name="Fujiyama A."/>
            <person name="Inagaki F."/>
            <person name="Takami H."/>
        </authorList>
    </citation>
    <scope>NUCLEOTIDE SEQUENCE</scope>
    <source>
        <strain evidence="2">Expedition CK06-06</strain>
    </source>
</reference>
<dbReference type="AlphaFoldDB" id="X0SAH1"/>
<sequence>MEIKLNKNICIKIIFILLILFSTGINLAFSQTIFMPVSEISPGMKGIGKTVFHGTQIETFQVDIIDIVKGEGGISHFILANLSGDKIKDGGGISEGMSGSPVYIDNRLIGAVSYAWEMSEHNLCLVTPIQEMLEIFNLPYNNSHTTSQEYKINNSLCFTREKANKIIVKNSVKNNNFSELVDREEIIFYPVISPIIISGIKGRTLERLSNSLKKFDLMVVQGIGFSENNDINFQEVGERPSNKIESGSAIGIQLTRGDVNITYIGTVTYREGDRVLALGHAFLKKGEVSFLLSEVYIYHSLPNMVMPFKLGAPLNLVGKIVQDREAGILAILNSYPRIIPLKIQVTNINTELSYQTGVQIINDYDLLEPLVSNITVQAIDNALDRIGAGTAQIDIEIRGKKEGQELFRKNMYYSSDDIAIQVITEMPEIIDLIVNNYFEMVNLTEINIDIKIDNKKKTGKIEEIVLEDSSIRPGDYLEAKIKIRPFREELIEKTMTIQIPSDTPPGEALLMVNGGGELDNQQEEFVDSGKQDYKSLEEILKDISDRPRGNQIIGEVIIYSDELTSEEETSEDGPKKKEEEENLLISKIETDMVIEGYLEVTFTILED</sequence>
<dbReference type="InterPro" id="IPR008763">
    <property type="entry name" value="Peptidase_S55"/>
</dbReference>
<accession>X0SAH1</accession>